<protein>
    <submittedName>
        <fullName evidence="1">Uncharacterized protein</fullName>
    </submittedName>
</protein>
<accession>A0A5C7JCJ9</accession>
<evidence type="ECO:0000313" key="2">
    <source>
        <dbReference type="Proteomes" id="UP000321026"/>
    </source>
</evidence>
<proteinExistence type="predicted"/>
<comment type="caution">
    <text evidence="1">The sequence shown here is derived from an EMBL/GenBank/DDBJ whole genome shotgun (WGS) entry which is preliminary data.</text>
</comment>
<dbReference type="EMBL" id="SSDS01000007">
    <property type="protein sequence ID" value="TXG78742.1"/>
    <property type="molecule type" value="Genomic_DNA"/>
</dbReference>
<organism evidence="1 2">
    <name type="scientific">Candidatus Dojkabacteria bacterium</name>
    <dbReference type="NCBI Taxonomy" id="2099670"/>
    <lineage>
        <taxon>Bacteria</taxon>
        <taxon>Candidatus Dojkabacteria</taxon>
    </lineage>
</organism>
<sequence length="1631" mass="185998">MAKQVKPQNSSSLGVKSFDKELNEDVKNLHIEPNSWSQARNATPNSITGDLGDLGNEPGNLFCAQAPYTVIGFIHLEGSRWVVYSTDDVNSEIGHFNEERCEYVTLVNDPCLNFNRKNLISGIAKENPDCSWQVYWADGRRNPDRTMNVDKIPWIQECMDENGIVLPGPIGYQPVGCITCVDTPNLDCEAIRLAPLIQNPCFFVQKGASGGELLNGSYYVVGAYTINQQKIGDYSVPSNVQALFSHSNVAGSLDIVVDSIDDSFDEFELILVITRNQQTVARRVGIYSTRQKRITIDTIDDRWPTVGIDLIPLRTTVADRSDAIFRNGDYALRVGPTDKFDFNYQPLANQIETYWVSVEYPADYYRKGGNKTGHMRDEVYAYFIRWVYNTGDKSPSFHIPGRAALPSDLLTLGGQDAQVDVNDGLIPYAWRVRNTAYVTAFPGTTLPDGGVVIAEGKMGYWESTEYYDDDRPQVWNASSDPIWGSVNPAHDLCGKPIRHHRFPDNNPAGSGPAQEACHFNPVNGSTIRVMGVRFDNIQAPLDNQGNPIPDVVGYEILRGTREGNKSIVAKGMLNNMRKYDIAGGITGRTGLYPNYPYNDLRVDDSMLTQEPNYFNDANNVPFRQTAYSKTHFTFHSPDTSFKDPFLSAKELRIYGEFNGLTNGQFQFPEKHPKHKFVTNLSMIVSIITGAGFGLVALNGERKTSFQGPRSFNLGQYPTGVNIFAGPAGAMTLATPWDFGALSIAQQTAMYTGGQTAANLQYQTGAVMLSNIGGFSNNTYYTTLETAGTAASNTPGHIGMAYNWEQTNGPLYNLPLPLRILNAVPTFSRYFTEGADETLRLIKAFSQYQQHALQYISECFYNRFRTPIADNGRRILEDAIYLDPQLQDYGTNYRINNVFRGRTVALNTTAQVQNPLTTDNSRRIVATAVGPTYADPTVPFNTQAASHYVGLRQRLRNQYGQLEGIIQVPVTTCAIDKSNTDSGVLFNGDIYIGRYTEKNTFFYFYDWLFDQPDGAELNYKLYNMMPYPRYQMDTEPFDTGEFINSITSNLLTPGSWVFPSTKFNFDRGGTLGIFIVKQAYMYLFQSGVRDFFVESEINIDNRDWGDNDTERHYDPYLYSDLRQIFNTSIIKSGNYFKYDFSLSISRIFNNFISWGNTQKRNYDPLVAETCFVHKPNRVIYSLPQQLEQEKDFWRVFLPNNYRDFKSRITAIRPINKNGAIFLFENEAPIQFLGVDQLQTDAGTKITIGDGGLFSQPQQNILNTDDPYEYGSCQNRLAVMNTASGLFWMSQNQGKIFQMQNGIKEISMFDMKWWLASYLPYVLTQDFPDFELTDNPVVGIGCQAIYDNENQLAYFCKKDYQVRRDILDVVTYVSGDDFLVNGILPIKLGDPRYFRDASWTVSYDPKTESWISYHDWHPNLVMPSKHNFLSIDDRAFWRHNYRCDLYCNYYGVDYPFEVEFTTVTPQQVNTVRSIEYYMEVYRYDQNCYDRFHVLDFNFDEAVVYNTEQCSGLLRLNISPKNNAPQIVAYPQVNPTNIDILYSKEEQKYRFNQFWDITDDRGEFNPAAERMIWNTEPNGYIRNLNPNNLNYDKFQLERKKFRHYKNTVLLRRLVSGNRKMLISLANVKQQYSPR</sequence>
<gene>
    <name evidence="1" type="ORF">E6Q11_00390</name>
</gene>
<evidence type="ECO:0000313" key="1">
    <source>
        <dbReference type="EMBL" id="TXG78742.1"/>
    </source>
</evidence>
<name>A0A5C7JCJ9_9BACT</name>
<reference evidence="1 2" key="1">
    <citation type="submission" date="2018-09" db="EMBL/GenBank/DDBJ databases">
        <title>Metagenome Assembled Genomes from an Advanced Water Purification Facility.</title>
        <authorList>
            <person name="Stamps B.W."/>
            <person name="Spear J.R."/>
        </authorList>
    </citation>
    <scope>NUCLEOTIDE SEQUENCE [LARGE SCALE GENOMIC DNA]</scope>
    <source>
        <strain evidence="1">Bin_63_2</strain>
    </source>
</reference>
<dbReference type="Proteomes" id="UP000321026">
    <property type="component" value="Unassembled WGS sequence"/>
</dbReference>